<evidence type="ECO:0000313" key="1">
    <source>
        <dbReference type="EMBL" id="KAJ1886426.1"/>
    </source>
</evidence>
<proteinExistence type="predicted"/>
<name>A0ACC1I2W7_9FUNG</name>
<organism evidence="1 2">
    <name type="scientific">Kickxella alabastrina</name>
    <dbReference type="NCBI Taxonomy" id="61397"/>
    <lineage>
        <taxon>Eukaryota</taxon>
        <taxon>Fungi</taxon>
        <taxon>Fungi incertae sedis</taxon>
        <taxon>Zoopagomycota</taxon>
        <taxon>Kickxellomycotina</taxon>
        <taxon>Kickxellomycetes</taxon>
        <taxon>Kickxellales</taxon>
        <taxon>Kickxellaceae</taxon>
        <taxon>Kickxella</taxon>
    </lineage>
</organism>
<keyword evidence="2" id="KW-1185">Reference proteome</keyword>
<evidence type="ECO:0000313" key="2">
    <source>
        <dbReference type="Proteomes" id="UP001150581"/>
    </source>
</evidence>
<accession>A0ACC1I2W7</accession>
<dbReference type="Proteomes" id="UP001150581">
    <property type="component" value="Unassembled WGS sequence"/>
</dbReference>
<protein>
    <submittedName>
        <fullName evidence="1">Uncharacterized protein</fullName>
    </submittedName>
</protein>
<feature type="non-terminal residue" evidence="1">
    <location>
        <position position="96"/>
    </location>
</feature>
<comment type="caution">
    <text evidence="1">The sequence shown here is derived from an EMBL/GenBank/DDBJ whole genome shotgun (WGS) entry which is preliminary data.</text>
</comment>
<reference evidence="1" key="1">
    <citation type="submission" date="2022-07" db="EMBL/GenBank/DDBJ databases">
        <title>Phylogenomic reconstructions and comparative analyses of Kickxellomycotina fungi.</title>
        <authorList>
            <person name="Reynolds N.K."/>
            <person name="Stajich J.E."/>
            <person name="Barry K."/>
            <person name="Grigoriev I.V."/>
            <person name="Crous P."/>
            <person name="Smith M.E."/>
        </authorList>
    </citation>
    <scope>NUCLEOTIDE SEQUENCE</scope>
    <source>
        <strain evidence="1">Benny 63K</strain>
    </source>
</reference>
<dbReference type="EMBL" id="JANBPG010002263">
    <property type="protein sequence ID" value="KAJ1886426.1"/>
    <property type="molecule type" value="Genomic_DNA"/>
</dbReference>
<gene>
    <name evidence="1" type="ORF">LPJ66_009639</name>
</gene>
<sequence length="96" mass="10077">MAQNAIGSLDPALKNIDLTVNPGEKTGIVGRTGAGKSTLVKSMFRLAHGSTSGSIVIDDQEIVRFGVGDLRPRLGVIPQESTMLKGTFGNNLDPLN</sequence>